<comment type="caution">
    <text evidence="1">The sequence shown here is derived from an EMBL/GenBank/DDBJ whole genome shotgun (WGS) entry which is preliminary data.</text>
</comment>
<dbReference type="RefSeq" id="WP_146534792.1">
    <property type="nucleotide sequence ID" value="NZ_SJPX01000003.1"/>
</dbReference>
<reference evidence="1 2" key="1">
    <citation type="submission" date="2019-02" db="EMBL/GenBank/DDBJ databases">
        <title>Deep-cultivation of Planctomycetes and their phenomic and genomic characterization uncovers novel biology.</title>
        <authorList>
            <person name="Wiegand S."/>
            <person name="Jogler M."/>
            <person name="Boedeker C."/>
            <person name="Pinto D."/>
            <person name="Vollmers J."/>
            <person name="Rivas-Marin E."/>
            <person name="Kohn T."/>
            <person name="Peeters S.H."/>
            <person name="Heuer A."/>
            <person name="Rast P."/>
            <person name="Oberbeckmann S."/>
            <person name="Bunk B."/>
            <person name="Jeske O."/>
            <person name="Meyerdierks A."/>
            <person name="Storesund J.E."/>
            <person name="Kallscheuer N."/>
            <person name="Luecker S."/>
            <person name="Lage O.M."/>
            <person name="Pohl T."/>
            <person name="Merkel B.J."/>
            <person name="Hornburger P."/>
            <person name="Mueller R.-W."/>
            <person name="Bruemmer F."/>
            <person name="Labrenz M."/>
            <person name="Spormann A.M."/>
            <person name="Op Den Camp H."/>
            <person name="Overmann J."/>
            <person name="Amann R."/>
            <person name="Jetten M.S.M."/>
            <person name="Mascher T."/>
            <person name="Medema M.H."/>
            <person name="Devos D.P."/>
            <person name="Kaster A.-K."/>
            <person name="Ovreas L."/>
            <person name="Rohde M."/>
            <person name="Galperin M.Y."/>
            <person name="Jogler C."/>
        </authorList>
    </citation>
    <scope>NUCLEOTIDE SEQUENCE [LARGE SCALE GENOMIC DNA]</scope>
    <source>
        <strain evidence="1 2">Poly59</strain>
    </source>
</reference>
<evidence type="ECO:0000313" key="2">
    <source>
        <dbReference type="Proteomes" id="UP000317977"/>
    </source>
</evidence>
<dbReference type="AlphaFoldDB" id="A0A5C6ESX7"/>
<dbReference type="EMBL" id="SJPX01000003">
    <property type="protein sequence ID" value="TWU51430.1"/>
    <property type="molecule type" value="Genomic_DNA"/>
</dbReference>
<protein>
    <submittedName>
        <fullName evidence="1">Uncharacterized protein</fullName>
    </submittedName>
</protein>
<dbReference type="Proteomes" id="UP000317977">
    <property type="component" value="Unassembled WGS sequence"/>
</dbReference>
<name>A0A5C6ESX7_9BACT</name>
<organism evidence="1 2">
    <name type="scientific">Rubripirellula reticaptiva</name>
    <dbReference type="NCBI Taxonomy" id="2528013"/>
    <lineage>
        <taxon>Bacteria</taxon>
        <taxon>Pseudomonadati</taxon>
        <taxon>Planctomycetota</taxon>
        <taxon>Planctomycetia</taxon>
        <taxon>Pirellulales</taxon>
        <taxon>Pirellulaceae</taxon>
        <taxon>Rubripirellula</taxon>
    </lineage>
</organism>
<evidence type="ECO:0000313" key="1">
    <source>
        <dbReference type="EMBL" id="TWU51430.1"/>
    </source>
</evidence>
<sequence length="125" mass="13916">MSEPIAETKFDCVDRHGNAFVATVQIGDPTTREDKHGRTEYLIHISFDPFIAKRPQGGHDTFTVMCFAIELVRKALRVFVAHGGSVFMHGTRSPIDIDDPYFTPICGIIDRKFIDGEPAPGSPRL</sequence>
<keyword evidence="2" id="KW-1185">Reference proteome</keyword>
<gene>
    <name evidence="1" type="ORF">Poly59_30220</name>
</gene>
<dbReference type="OrthoDB" id="286541at2"/>
<proteinExistence type="predicted"/>
<accession>A0A5C6ESX7</accession>